<dbReference type="Pfam" id="PF03120">
    <property type="entry name" value="OB_DNA_ligase"/>
    <property type="match status" value="1"/>
</dbReference>
<evidence type="ECO:0000256" key="2">
    <source>
        <dbReference type="ARBA" id="ARBA00022598"/>
    </source>
</evidence>
<dbReference type="InterPro" id="IPR001357">
    <property type="entry name" value="BRCT_dom"/>
</dbReference>
<keyword evidence="5" id="KW-0862">Zinc</keyword>
<dbReference type="Pfam" id="PF14520">
    <property type="entry name" value="HHH_5"/>
    <property type="match status" value="1"/>
</dbReference>
<dbReference type="InterPro" id="IPR013839">
    <property type="entry name" value="DNAligase_adenylation"/>
</dbReference>
<dbReference type="InterPro" id="IPR004150">
    <property type="entry name" value="NAD_DNA_ligase_OB"/>
</dbReference>
<dbReference type="Pfam" id="PF01653">
    <property type="entry name" value="DNA_ligase_aden"/>
    <property type="match status" value="1"/>
</dbReference>
<dbReference type="GO" id="GO:0000166">
    <property type="term" value="F:nucleotide binding"/>
    <property type="evidence" value="ECO:0007669"/>
    <property type="project" value="InterPro"/>
</dbReference>
<dbReference type="PROSITE" id="PS50172">
    <property type="entry name" value="BRCT"/>
    <property type="match status" value="1"/>
</dbReference>
<dbReference type="SUPFAM" id="SSF50249">
    <property type="entry name" value="Nucleic acid-binding proteins"/>
    <property type="match status" value="1"/>
</dbReference>
<dbReference type="InterPro" id="IPR036420">
    <property type="entry name" value="BRCT_dom_sf"/>
</dbReference>
<evidence type="ECO:0000256" key="1">
    <source>
        <dbReference type="ARBA" id="ARBA00012722"/>
    </source>
</evidence>
<dbReference type="SUPFAM" id="SSF56091">
    <property type="entry name" value="DNA ligase/mRNA capping enzyme, catalytic domain"/>
    <property type="match status" value="1"/>
</dbReference>
<dbReference type="SUPFAM" id="SSF47794">
    <property type="entry name" value="Rad51 N-terminal domain-like"/>
    <property type="match status" value="1"/>
</dbReference>
<keyword evidence="4" id="KW-0479">Metal-binding</keyword>
<dbReference type="InterPro" id="IPR012340">
    <property type="entry name" value="NA-bd_OB-fold"/>
</dbReference>
<evidence type="ECO:0000259" key="8">
    <source>
        <dbReference type="PROSITE" id="PS50172"/>
    </source>
</evidence>
<feature type="domain" description="BRCT" evidence="8">
    <location>
        <begin position="566"/>
        <end position="641"/>
    </location>
</feature>
<proteinExistence type="predicted"/>
<dbReference type="InterPro" id="IPR010995">
    <property type="entry name" value="DNA_repair_Rad51/TF_NusA_a-hlx"/>
</dbReference>
<keyword evidence="3" id="KW-0235">DNA replication</keyword>
<evidence type="ECO:0000256" key="7">
    <source>
        <dbReference type="ARBA" id="ARBA00034005"/>
    </source>
</evidence>
<dbReference type="SMART" id="SM00532">
    <property type="entry name" value="LIGANc"/>
    <property type="match status" value="1"/>
</dbReference>
<dbReference type="SUPFAM" id="SSF52113">
    <property type="entry name" value="BRCT domain"/>
    <property type="match status" value="1"/>
</dbReference>
<dbReference type="PIRSF" id="PIRSF001604">
    <property type="entry name" value="LigA"/>
    <property type="match status" value="1"/>
</dbReference>
<sequence length="641" mass="72640">MNDAIEKLKKNPQKYSESLDITKLEKLLRHLSDAYYNTGTALVDDDIFDIAKEVLEKRNPENKFLKEVGAPVTKKKIKLPYPMGSLDKIKPDTAELEKWVKKYKGPYVLSDKLDGISAQLYKNDKGEFELYSRGNGIEGQDITHLIKLIMNKKIKMSDIPKGTSIRGEIIISKDNFKSIENTMANARNAAAGLVNSKTVDKNIAKITEFVTYSIIHPSYKQTEQMDLLKKWDFNVVEYKIEKQLTKEMLGEYLLKRRKESKYEVDGIVVVDSSKEYKVEEGNPDYAFAFKAILKDQVAKAKVVDVLWSASKDGLIKPTIQIEPVKLVGTTITYATAFNAKYVVDNKLGPGAIIKLVRSGDVIPHILEVLEPAKEPKLPDVPYKWSESGVDIMVKDLFGAFGDTIKIKRIVHFFKTLDVKFISEGLVKKLVENGYDSIEKILSADKSKLQDIDGMGDKMVEKIYDSIEKQLHNTNLQTLMAATNIFGGGLGVKKLKLIIDKYPNIMNEKWSKNEMFEKINSTEGFSDITTSKFIDNLDKFKKYFEKIDNIMDLSNLKKKVSNVPKKTTDGKFKDQVIVFTGFRNKEWEKIIEENGGKISNTVSGKTTLVVHSIDSITSSKIQKASKLNIKTMSTEEFEKTYL</sequence>
<dbReference type="Gene3D" id="1.10.150.20">
    <property type="entry name" value="5' to 3' exonuclease, C-terminal subdomain"/>
    <property type="match status" value="1"/>
</dbReference>
<dbReference type="Pfam" id="PF00533">
    <property type="entry name" value="BRCT"/>
    <property type="match status" value="1"/>
</dbReference>
<name>A0A1V0SB21_9VIRU</name>
<keyword evidence="2 9" id="KW-0436">Ligase</keyword>
<evidence type="ECO:0000256" key="4">
    <source>
        <dbReference type="ARBA" id="ARBA00022723"/>
    </source>
</evidence>
<dbReference type="GO" id="GO:0003911">
    <property type="term" value="F:DNA ligase (NAD+) activity"/>
    <property type="evidence" value="ECO:0007669"/>
    <property type="project" value="UniProtKB-EC"/>
</dbReference>
<organism evidence="9">
    <name type="scientific">Catovirus CTV1</name>
    <dbReference type="NCBI Taxonomy" id="1977631"/>
    <lineage>
        <taxon>Viruses</taxon>
        <taxon>Varidnaviria</taxon>
        <taxon>Bamfordvirae</taxon>
        <taxon>Nucleocytoviricota</taxon>
        <taxon>Megaviricetes</taxon>
        <taxon>Imitervirales</taxon>
        <taxon>Mimiviridae</taxon>
        <taxon>Klosneuvirinae</taxon>
        <taxon>Catovirus</taxon>
    </lineage>
</organism>
<dbReference type="InterPro" id="IPR013840">
    <property type="entry name" value="DNAligase_N"/>
</dbReference>
<keyword evidence="6" id="KW-0520">NAD</keyword>
<reference evidence="9" key="1">
    <citation type="journal article" date="2017" name="Science">
        <title>Giant viruses with an expanded complement of translation system components.</title>
        <authorList>
            <person name="Schulz F."/>
            <person name="Yutin N."/>
            <person name="Ivanova N.N."/>
            <person name="Ortega D.R."/>
            <person name="Lee T.K."/>
            <person name="Vierheilig J."/>
            <person name="Daims H."/>
            <person name="Horn M."/>
            <person name="Wagner M."/>
            <person name="Jensen G.J."/>
            <person name="Kyrpides N.C."/>
            <person name="Koonin E.V."/>
            <person name="Woyke T."/>
        </authorList>
    </citation>
    <scope>NUCLEOTIDE SEQUENCE</scope>
    <source>
        <strain evidence="9">CTV1</strain>
    </source>
</reference>
<gene>
    <name evidence="9" type="ORF">Catovirus_1_953</name>
</gene>
<evidence type="ECO:0000313" key="9">
    <source>
        <dbReference type="EMBL" id="ARF08903.1"/>
    </source>
</evidence>
<protein>
    <recommendedName>
        <fullName evidence="1">DNA ligase (NAD(+))</fullName>
        <ecNumber evidence="1">6.5.1.2</ecNumber>
    </recommendedName>
</protein>
<dbReference type="InterPro" id="IPR001679">
    <property type="entry name" value="DNA_ligase"/>
</dbReference>
<dbReference type="Gene3D" id="3.30.470.30">
    <property type="entry name" value="DNA ligase/mRNA capping enzyme"/>
    <property type="match status" value="1"/>
</dbReference>
<dbReference type="EC" id="6.5.1.2" evidence="1"/>
<dbReference type="GO" id="GO:0006260">
    <property type="term" value="P:DNA replication"/>
    <property type="evidence" value="ECO:0007669"/>
    <property type="project" value="UniProtKB-KW"/>
</dbReference>
<dbReference type="EMBL" id="KY684083">
    <property type="protein sequence ID" value="ARF08903.1"/>
    <property type="molecule type" value="Genomic_DNA"/>
</dbReference>
<comment type="catalytic activity">
    <reaction evidence="7">
        <text>NAD(+) + (deoxyribonucleotide)n-3'-hydroxyl + 5'-phospho-(deoxyribonucleotide)m = (deoxyribonucleotide)n+m + AMP + beta-nicotinamide D-nucleotide.</text>
        <dbReference type="EC" id="6.5.1.2"/>
    </reaction>
</comment>
<dbReference type="Gene3D" id="3.40.50.10190">
    <property type="entry name" value="BRCT domain"/>
    <property type="match status" value="1"/>
</dbReference>
<evidence type="ECO:0000256" key="6">
    <source>
        <dbReference type="ARBA" id="ARBA00023027"/>
    </source>
</evidence>
<dbReference type="GO" id="GO:0006281">
    <property type="term" value="P:DNA repair"/>
    <property type="evidence" value="ECO:0007669"/>
    <property type="project" value="InterPro"/>
</dbReference>
<evidence type="ECO:0000256" key="3">
    <source>
        <dbReference type="ARBA" id="ARBA00022705"/>
    </source>
</evidence>
<dbReference type="Gene3D" id="2.40.50.140">
    <property type="entry name" value="Nucleic acid-binding proteins"/>
    <property type="match status" value="1"/>
</dbReference>
<evidence type="ECO:0000256" key="5">
    <source>
        <dbReference type="ARBA" id="ARBA00022833"/>
    </source>
</evidence>
<accession>A0A1V0SB21</accession>